<sequence length="113" mass="11776">MKKVLALGLFLPLFGGIIMEQPAHANWFKKNLPKLDPTARNSDVSKFGRKIDPTNPNSAGGRFTRKAFPVACGVAGAIKTSPAALTGAGIAVTAGSAVAAHQGCYKIVQEAQK</sequence>
<dbReference type="AlphaFoldDB" id="A0A2T1GAJ1"/>
<dbReference type="EMBL" id="PVWO01000271">
    <property type="protein sequence ID" value="PSB54288.1"/>
    <property type="molecule type" value="Genomic_DNA"/>
</dbReference>
<dbReference type="Proteomes" id="UP000238937">
    <property type="component" value="Unassembled WGS sequence"/>
</dbReference>
<keyword evidence="2" id="KW-0732">Signal</keyword>
<feature type="region of interest" description="Disordered" evidence="1">
    <location>
        <begin position="39"/>
        <end position="60"/>
    </location>
</feature>
<reference evidence="3 4" key="1">
    <citation type="submission" date="2018-03" db="EMBL/GenBank/DDBJ databases">
        <title>The ancient ancestry and fast evolution of plastids.</title>
        <authorList>
            <person name="Moore K.R."/>
            <person name="Magnabosco C."/>
            <person name="Momper L."/>
            <person name="Gold D.A."/>
            <person name="Bosak T."/>
            <person name="Fournier G.P."/>
        </authorList>
    </citation>
    <scope>NUCLEOTIDE SEQUENCE [LARGE SCALE GENOMIC DNA]</scope>
    <source>
        <strain evidence="3 4">CCALA 037</strain>
    </source>
</reference>
<accession>A0A2T1GAJ1</accession>
<proteinExistence type="predicted"/>
<feature type="signal peptide" evidence="2">
    <location>
        <begin position="1"/>
        <end position="25"/>
    </location>
</feature>
<keyword evidence="4" id="KW-1185">Reference proteome</keyword>
<feature type="chain" id="PRO_5015691696" evidence="2">
    <location>
        <begin position="26"/>
        <end position="113"/>
    </location>
</feature>
<evidence type="ECO:0000256" key="2">
    <source>
        <dbReference type="SAM" id="SignalP"/>
    </source>
</evidence>
<dbReference type="RefSeq" id="WP_106308138.1">
    <property type="nucleotide sequence ID" value="NZ_PVWO01000271.1"/>
</dbReference>
<evidence type="ECO:0000256" key="1">
    <source>
        <dbReference type="SAM" id="MobiDB-lite"/>
    </source>
</evidence>
<name>A0A2T1GAJ1_9CYAN</name>
<evidence type="ECO:0000313" key="3">
    <source>
        <dbReference type="EMBL" id="PSB54288.1"/>
    </source>
</evidence>
<evidence type="ECO:0000313" key="4">
    <source>
        <dbReference type="Proteomes" id="UP000238937"/>
    </source>
</evidence>
<protein>
    <submittedName>
        <fullName evidence="3">Uncharacterized protein</fullName>
    </submittedName>
</protein>
<organism evidence="3 4">
    <name type="scientific">Chamaesiphon polymorphus CCALA 037</name>
    <dbReference type="NCBI Taxonomy" id="2107692"/>
    <lineage>
        <taxon>Bacteria</taxon>
        <taxon>Bacillati</taxon>
        <taxon>Cyanobacteriota</taxon>
        <taxon>Cyanophyceae</taxon>
        <taxon>Gomontiellales</taxon>
        <taxon>Chamaesiphonaceae</taxon>
        <taxon>Chamaesiphon</taxon>
    </lineage>
</organism>
<comment type="caution">
    <text evidence="3">The sequence shown here is derived from an EMBL/GenBank/DDBJ whole genome shotgun (WGS) entry which is preliminary data.</text>
</comment>
<gene>
    <name evidence="3" type="ORF">C7B77_18585</name>
</gene>